<dbReference type="InterPro" id="IPR017441">
    <property type="entry name" value="Protein_kinase_ATP_BS"/>
</dbReference>
<name>M8B5J4_TRIUA</name>
<dbReference type="PROSITE" id="PS00107">
    <property type="entry name" value="PROTEIN_KINASE_ATP"/>
    <property type="match status" value="1"/>
</dbReference>
<dbReference type="InterPro" id="IPR008271">
    <property type="entry name" value="Ser/Thr_kinase_AS"/>
</dbReference>
<evidence type="ECO:0000256" key="5">
    <source>
        <dbReference type="ARBA" id="ARBA00022777"/>
    </source>
</evidence>
<dbReference type="SMART" id="SM00220">
    <property type="entry name" value="S_TKc"/>
    <property type="match status" value="1"/>
</dbReference>
<organism evidence="7">
    <name type="scientific">Triticum urartu</name>
    <name type="common">Red wild einkorn</name>
    <name type="synonym">Crithodium urartu</name>
    <dbReference type="NCBI Taxonomy" id="4572"/>
    <lineage>
        <taxon>Eukaryota</taxon>
        <taxon>Viridiplantae</taxon>
        <taxon>Streptophyta</taxon>
        <taxon>Embryophyta</taxon>
        <taxon>Tracheophyta</taxon>
        <taxon>Spermatophyta</taxon>
        <taxon>Magnoliopsida</taxon>
        <taxon>Liliopsida</taxon>
        <taxon>Poales</taxon>
        <taxon>Poaceae</taxon>
        <taxon>BOP clade</taxon>
        <taxon>Pooideae</taxon>
        <taxon>Triticodae</taxon>
        <taxon>Triticeae</taxon>
        <taxon>Triticinae</taxon>
        <taxon>Triticum</taxon>
    </lineage>
</organism>
<gene>
    <name evidence="7" type="ORF">TRIUR3_06815</name>
</gene>
<evidence type="ECO:0000256" key="1">
    <source>
        <dbReference type="ARBA" id="ARBA00022527"/>
    </source>
</evidence>
<dbReference type="STRING" id="4572.M8B5J4"/>
<sequence length="516" mass="57091">MEKRRCAASMSTAATTAWGTTLPMVSILNVATFVKTISDPCGNKQIHFATMQEAVRKGVERAFGVLQAHRGFVRGAAIIWELETLWQLMTCCVISGEFQNMIDEDEVKGMFEGIQDARTADDAVMHLTYLPVETATELCVVDPDSPAAPVESPEEVYNDPAVIFKRSHSLVGPSSLVSCSLGLGKLTLNIADGSSELVGHTTEEKELNLEQFSDEEFGDAVTEDEGVGLDDFEILKLVGQGAFGKVFQVRKKGTSEIYAMKVMRKDKILEKNHSEYMKAERDILTKVDHPYVVQLREELARIYTAEIISAVAHLHANGIMHRDLKPENILLDAEGHAMLTDFGLAKEFRENTRSNSMCGTLEYMAPEIIQGQGHDKAADWWSVGILLFEMLTGKPPFVGNRDKVQQKIVKEKLKLPPFLTSEAHSLLKGDDHGEAKAMDKLNSTFWQGVGLIGCVQSRVKKVVFDQFTGGTNQVGFLKLALGRAVLLLQEVTVINCSRWLPRECGPSNFEAKRPEA</sequence>
<keyword evidence="2" id="KW-0597">Phosphoprotein</keyword>
<reference evidence="7" key="1">
    <citation type="journal article" date="2013" name="Nature">
        <title>Draft genome of the wheat A-genome progenitor Triticum urartu.</title>
        <authorList>
            <person name="Ling H.Q."/>
            <person name="Zhao S."/>
            <person name="Liu D."/>
            <person name="Wang J."/>
            <person name="Sun H."/>
            <person name="Zhang C."/>
            <person name="Fan H."/>
            <person name="Li D."/>
            <person name="Dong L."/>
            <person name="Tao Y."/>
            <person name="Gao C."/>
            <person name="Wu H."/>
            <person name="Li Y."/>
            <person name="Cui Y."/>
            <person name="Guo X."/>
            <person name="Zheng S."/>
            <person name="Wang B."/>
            <person name="Yu K."/>
            <person name="Liang Q."/>
            <person name="Yang W."/>
            <person name="Lou X."/>
            <person name="Chen J."/>
            <person name="Feng M."/>
            <person name="Jian J."/>
            <person name="Zhang X."/>
            <person name="Luo G."/>
            <person name="Jiang Y."/>
            <person name="Liu J."/>
            <person name="Wang Z."/>
            <person name="Sha Y."/>
            <person name="Zhang B."/>
            <person name="Wu H."/>
            <person name="Tang D."/>
            <person name="Shen Q."/>
            <person name="Xue P."/>
            <person name="Zou S."/>
            <person name="Wang X."/>
            <person name="Liu X."/>
            <person name="Wang F."/>
            <person name="Yang Y."/>
            <person name="An X."/>
            <person name="Dong Z."/>
            <person name="Zhang K."/>
            <person name="Zhang X."/>
            <person name="Luo M.C."/>
            <person name="Dvorak J."/>
            <person name="Tong Y."/>
            <person name="Wang J."/>
            <person name="Yang H."/>
            <person name="Li Z."/>
            <person name="Wang D."/>
            <person name="Zhang A."/>
            <person name="Wang J."/>
        </authorList>
    </citation>
    <scope>NUCLEOTIDE SEQUENCE</scope>
</reference>
<evidence type="ECO:0000256" key="6">
    <source>
        <dbReference type="ARBA" id="ARBA00022840"/>
    </source>
</evidence>
<keyword evidence="5 7" id="KW-0418">Kinase</keyword>
<dbReference type="Gene3D" id="1.10.510.10">
    <property type="entry name" value="Transferase(Phosphotransferase) domain 1"/>
    <property type="match status" value="1"/>
</dbReference>
<keyword evidence="4" id="KW-0547">Nucleotide-binding</keyword>
<keyword evidence="6" id="KW-0067">ATP-binding</keyword>
<dbReference type="Pfam" id="PF04827">
    <property type="entry name" value="Plant_tran"/>
    <property type="match status" value="1"/>
</dbReference>
<evidence type="ECO:0000256" key="3">
    <source>
        <dbReference type="ARBA" id="ARBA00022679"/>
    </source>
</evidence>
<dbReference type="PROSITE" id="PS00108">
    <property type="entry name" value="PROTEIN_KINASE_ST"/>
    <property type="match status" value="1"/>
</dbReference>
<proteinExistence type="predicted"/>
<dbReference type="GO" id="GO:0005524">
    <property type="term" value="F:ATP binding"/>
    <property type="evidence" value="ECO:0007669"/>
    <property type="project" value="UniProtKB-UniRule"/>
</dbReference>
<protein>
    <submittedName>
        <fullName evidence="7">Serine/threonine-protein kinase AtPK2/AtPK19</fullName>
    </submittedName>
</protein>
<dbReference type="eggNOG" id="KOG0598">
    <property type="taxonomic scope" value="Eukaryota"/>
</dbReference>
<dbReference type="InterPro" id="IPR006912">
    <property type="entry name" value="Harbinger_derived_prot"/>
</dbReference>
<dbReference type="Pfam" id="PF00069">
    <property type="entry name" value="Pkinase"/>
    <property type="match status" value="1"/>
</dbReference>
<dbReference type="CDD" id="cd05123">
    <property type="entry name" value="STKc_AGC"/>
    <property type="match status" value="1"/>
</dbReference>
<dbReference type="InterPro" id="IPR011009">
    <property type="entry name" value="Kinase-like_dom_sf"/>
</dbReference>
<evidence type="ECO:0000256" key="4">
    <source>
        <dbReference type="ARBA" id="ARBA00022741"/>
    </source>
</evidence>
<dbReference type="EMBL" id="KD000194">
    <property type="protein sequence ID" value="EMS68914.1"/>
    <property type="molecule type" value="Genomic_DNA"/>
</dbReference>
<keyword evidence="1" id="KW-0723">Serine/threonine-protein kinase</keyword>
<dbReference type="Gene3D" id="3.30.200.20">
    <property type="entry name" value="Phosphorylase Kinase, domain 1"/>
    <property type="match status" value="1"/>
</dbReference>
<evidence type="ECO:0000313" key="7">
    <source>
        <dbReference type="EMBL" id="EMS68914.1"/>
    </source>
</evidence>
<accession>M8B5J4</accession>
<keyword evidence="3" id="KW-0808">Transferase</keyword>
<dbReference type="SUPFAM" id="SSF56112">
    <property type="entry name" value="Protein kinase-like (PK-like)"/>
    <property type="match status" value="1"/>
</dbReference>
<evidence type="ECO:0000256" key="2">
    <source>
        <dbReference type="ARBA" id="ARBA00022553"/>
    </source>
</evidence>
<dbReference type="GO" id="GO:0004674">
    <property type="term" value="F:protein serine/threonine kinase activity"/>
    <property type="evidence" value="ECO:0007669"/>
    <property type="project" value="UniProtKB-KW"/>
</dbReference>
<dbReference type="InterPro" id="IPR045270">
    <property type="entry name" value="STKc_AGC"/>
</dbReference>
<dbReference type="InterPro" id="IPR000719">
    <property type="entry name" value="Prot_kinase_dom"/>
</dbReference>
<dbReference type="PROSITE" id="PS50011">
    <property type="entry name" value="PROTEIN_KINASE_DOM"/>
    <property type="match status" value="1"/>
</dbReference>
<dbReference type="PANTHER" id="PTHR24351">
    <property type="entry name" value="RIBOSOMAL PROTEIN S6 KINASE"/>
    <property type="match status" value="1"/>
</dbReference>
<dbReference type="AlphaFoldDB" id="M8B5J4"/>